<reference evidence="2" key="1">
    <citation type="submission" date="2020-05" db="EMBL/GenBank/DDBJ databases">
        <authorList>
            <person name="Chiriac C."/>
            <person name="Salcher M."/>
            <person name="Ghai R."/>
            <person name="Kavagutti S V."/>
        </authorList>
    </citation>
    <scope>NUCLEOTIDE SEQUENCE</scope>
</reference>
<organism evidence="2">
    <name type="scientific">freshwater metagenome</name>
    <dbReference type="NCBI Taxonomy" id="449393"/>
    <lineage>
        <taxon>unclassified sequences</taxon>
        <taxon>metagenomes</taxon>
        <taxon>ecological metagenomes</taxon>
    </lineage>
</organism>
<accession>A0A6J7FWF8</accession>
<proteinExistence type="predicted"/>
<dbReference type="Gene3D" id="2.40.50.140">
    <property type="entry name" value="Nucleic acid-binding proteins"/>
    <property type="match status" value="1"/>
</dbReference>
<feature type="domain" description="CSD" evidence="1">
    <location>
        <begin position="14"/>
        <end position="74"/>
    </location>
</feature>
<dbReference type="AlphaFoldDB" id="A0A6J7FWF8"/>
<dbReference type="Pfam" id="PF00313">
    <property type="entry name" value="CSD"/>
    <property type="match status" value="1"/>
</dbReference>
<sequence length="75" mass="7777">MSSPAAAEPAGRLTGVVSKFDDDRGLGHITADGAEYLFHCVSIADGSRAISSGTAVSFVLLHKLGRHEAADIRPV</sequence>
<evidence type="ECO:0000313" key="2">
    <source>
        <dbReference type="EMBL" id="CAB4898368.1"/>
    </source>
</evidence>
<dbReference type="EMBL" id="CAFBLP010000163">
    <property type="protein sequence ID" value="CAB4898368.1"/>
    <property type="molecule type" value="Genomic_DNA"/>
</dbReference>
<gene>
    <name evidence="2" type="ORF">UFOPK3376_03282</name>
</gene>
<dbReference type="GO" id="GO:0003676">
    <property type="term" value="F:nucleic acid binding"/>
    <property type="evidence" value="ECO:0007669"/>
    <property type="project" value="InterPro"/>
</dbReference>
<evidence type="ECO:0000259" key="1">
    <source>
        <dbReference type="Pfam" id="PF00313"/>
    </source>
</evidence>
<dbReference type="SUPFAM" id="SSF50249">
    <property type="entry name" value="Nucleic acid-binding proteins"/>
    <property type="match status" value="1"/>
</dbReference>
<protein>
    <submittedName>
        <fullName evidence="2">Unannotated protein</fullName>
    </submittedName>
</protein>
<dbReference type="InterPro" id="IPR012340">
    <property type="entry name" value="NA-bd_OB-fold"/>
</dbReference>
<dbReference type="InterPro" id="IPR002059">
    <property type="entry name" value="CSP_DNA-bd"/>
</dbReference>
<name>A0A6J7FWF8_9ZZZZ</name>